<feature type="transmembrane region" description="Helical" evidence="12">
    <location>
        <begin position="73"/>
        <end position="100"/>
    </location>
</feature>
<dbReference type="PRINTS" id="PR00344">
    <property type="entry name" value="BCTRLSENSOR"/>
</dbReference>
<keyword evidence="4" id="KW-0597">Phosphoprotein</keyword>
<feature type="region of interest" description="Disordered" evidence="11">
    <location>
        <begin position="518"/>
        <end position="564"/>
    </location>
</feature>
<dbReference type="Pfam" id="PF00672">
    <property type="entry name" value="HAMP"/>
    <property type="match status" value="1"/>
</dbReference>
<feature type="domain" description="Histidine kinase" evidence="13">
    <location>
        <begin position="306"/>
        <end position="519"/>
    </location>
</feature>
<dbReference type="InterPro" id="IPR004358">
    <property type="entry name" value="Sig_transdc_His_kin-like_C"/>
</dbReference>
<keyword evidence="8 12" id="KW-1133">Transmembrane helix</keyword>
<reference evidence="15 16" key="1">
    <citation type="submission" date="2021-01" db="EMBL/GenBank/DDBJ databases">
        <title>Whole genome shotgun sequence of Plantactinospora endophytica NBRC 110450.</title>
        <authorList>
            <person name="Komaki H."/>
            <person name="Tamura T."/>
        </authorList>
    </citation>
    <scope>NUCLEOTIDE SEQUENCE [LARGE SCALE GENOMIC DNA]</scope>
    <source>
        <strain evidence="15 16">NBRC 110450</strain>
    </source>
</reference>
<keyword evidence="5" id="KW-0808">Transferase</keyword>
<dbReference type="SUPFAM" id="SSF55874">
    <property type="entry name" value="ATPase domain of HSP90 chaperone/DNA topoisomerase II/histidine kinase"/>
    <property type="match status" value="1"/>
</dbReference>
<dbReference type="CDD" id="cd06225">
    <property type="entry name" value="HAMP"/>
    <property type="match status" value="1"/>
</dbReference>
<evidence type="ECO:0000256" key="3">
    <source>
        <dbReference type="ARBA" id="ARBA00012438"/>
    </source>
</evidence>
<evidence type="ECO:0000256" key="5">
    <source>
        <dbReference type="ARBA" id="ARBA00022679"/>
    </source>
</evidence>
<dbReference type="InterPro" id="IPR036890">
    <property type="entry name" value="HATPase_C_sf"/>
</dbReference>
<organism evidence="15 16">
    <name type="scientific">Plantactinospora endophytica</name>
    <dbReference type="NCBI Taxonomy" id="673535"/>
    <lineage>
        <taxon>Bacteria</taxon>
        <taxon>Bacillati</taxon>
        <taxon>Actinomycetota</taxon>
        <taxon>Actinomycetes</taxon>
        <taxon>Micromonosporales</taxon>
        <taxon>Micromonosporaceae</taxon>
        <taxon>Plantactinospora</taxon>
    </lineage>
</organism>
<keyword evidence="9" id="KW-0902">Two-component regulatory system</keyword>
<gene>
    <name evidence="15" type="ORF">Pen02_65430</name>
</gene>
<dbReference type="GO" id="GO:0016301">
    <property type="term" value="F:kinase activity"/>
    <property type="evidence" value="ECO:0007669"/>
    <property type="project" value="UniProtKB-KW"/>
</dbReference>
<dbReference type="SMART" id="SM00387">
    <property type="entry name" value="HATPase_c"/>
    <property type="match status" value="1"/>
</dbReference>
<sequence length="564" mass="59678">MPGDPTGGGDRGIALSDGYPTGGGTMADAARIRELAGAMPTRARAMTRLPFRERFGRPGWRRPWLTLSLRARLTIISAAGLAAGLAVGGLVLIGALGYALQRTVDTEALKTAEAVARLAGQNALPDPLPVAGGQVRVQVLDRQGRIRAASIDADRLVPMLYPDELRHFHAGERDRFYLPGRRLGLDGPIRVVAVPAGPTADPQTVLVAKSTADVRHSVTVVRTILLISFPLLLVALAAVAWRVIGATLRPVETLRAGAEEITGGARPGRLPLPASHDEIHRLAVTLNGMLGRLESARARQRLFVADAAHELRSPLANMRTQLEVAQRLGPATDWPGVADDLLADTQRLSRLVDDLLLLARFDEAGARPSRAAGPVELGELLAEVAERYPAPPLRVVAPRFPLWVVAEPDALARILANLLDNAVRHTTSEVVLEAGPGGWTGPAYHLVTVTDDGPGIPAGDRDRVFDRFTRLDDARARDAGGAGLGLAIVRELVRRQGGTVTLGDAAPGLRVEVRVPVAERPAPDGDADPPPPRPDSVVGVQRAAGEPPGRSVQTGSASPTTLSE</sequence>
<dbReference type="PANTHER" id="PTHR45436:SF5">
    <property type="entry name" value="SENSOR HISTIDINE KINASE TRCS"/>
    <property type="match status" value="1"/>
</dbReference>
<evidence type="ECO:0000259" key="14">
    <source>
        <dbReference type="PROSITE" id="PS50885"/>
    </source>
</evidence>
<dbReference type="InterPro" id="IPR003661">
    <property type="entry name" value="HisK_dim/P_dom"/>
</dbReference>
<dbReference type="Pfam" id="PF00512">
    <property type="entry name" value="HisKA"/>
    <property type="match status" value="1"/>
</dbReference>
<name>A0ABQ4EBG7_9ACTN</name>
<protein>
    <recommendedName>
        <fullName evidence="3">histidine kinase</fullName>
        <ecNumber evidence="3">2.7.13.3</ecNumber>
    </recommendedName>
</protein>
<evidence type="ECO:0000256" key="4">
    <source>
        <dbReference type="ARBA" id="ARBA00022553"/>
    </source>
</evidence>
<dbReference type="Gene3D" id="6.10.340.10">
    <property type="match status" value="1"/>
</dbReference>
<comment type="caution">
    <text evidence="15">The sequence shown here is derived from an EMBL/GenBank/DDBJ whole genome shotgun (WGS) entry which is preliminary data.</text>
</comment>
<dbReference type="InterPro" id="IPR003594">
    <property type="entry name" value="HATPase_dom"/>
</dbReference>
<evidence type="ECO:0000256" key="6">
    <source>
        <dbReference type="ARBA" id="ARBA00022692"/>
    </source>
</evidence>
<evidence type="ECO:0000313" key="15">
    <source>
        <dbReference type="EMBL" id="GIG91607.1"/>
    </source>
</evidence>
<dbReference type="Pfam" id="PF02518">
    <property type="entry name" value="HATPase_c"/>
    <property type="match status" value="1"/>
</dbReference>
<evidence type="ECO:0000256" key="8">
    <source>
        <dbReference type="ARBA" id="ARBA00022989"/>
    </source>
</evidence>
<dbReference type="InterPro" id="IPR050428">
    <property type="entry name" value="TCS_sensor_his_kinase"/>
</dbReference>
<feature type="compositionally biased region" description="Gly residues" evidence="11">
    <location>
        <begin position="1"/>
        <end position="11"/>
    </location>
</feature>
<dbReference type="SMART" id="SM00388">
    <property type="entry name" value="HisKA"/>
    <property type="match status" value="1"/>
</dbReference>
<evidence type="ECO:0000256" key="10">
    <source>
        <dbReference type="ARBA" id="ARBA00023136"/>
    </source>
</evidence>
<dbReference type="SMART" id="SM00304">
    <property type="entry name" value="HAMP"/>
    <property type="match status" value="1"/>
</dbReference>
<keyword evidence="16" id="KW-1185">Reference proteome</keyword>
<keyword evidence="10 12" id="KW-0472">Membrane</keyword>
<dbReference type="EMBL" id="BONW01000039">
    <property type="protein sequence ID" value="GIG91607.1"/>
    <property type="molecule type" value="Genomic_DNA"/>
</dbReference>
<evidence type="ECO:0000256" key="2">
    <source>
        <dbReference type="ARBA" id="ARBA00004236"/>
    </source>
</evidence>
<keyword evidence="7 15" id="KW-0418">Kinase</keyword>
<dbReference type="Gene3D" id="1.10.287.130">
    <property type="match status" value="1"/>
</dbReference>
<keyword evidence="6 12" id="KW-0812">Transmembrane</keyword>
<dbReference type="CDD" id="cd00082">
    <property type="entry name" value="HisKA"/>
    <property type="match status" value="1"/>
</dbReference>
<evidence type="ECO:0000259" key="13">
    <source>
        <dbReference type="PROSITE" id="PS50109"/>
    </source>
</evidence>
<dbReference type="SUPFAM" id="SSF158472">
    <property type="entry name" value="HAMP domain-like"/>
    <property type="match status" value="1"/>
</dbReference>
<dbReference type="InterPro" id="IPR036097">
    <property type="entry name" value="HisK_dim/P_sf"/>
</dbReference>
<feature type="compositionally biased region" description="Polar residues" evidence="11">
    <location>
        <begin position="551"/>
        <end position="564"/>
    </location>
</feature>
<evidence type="ECO:0000256" key="9">
    <source>
        <dbReference type="ARBA" id="ARBA00023012"/>
    </source>
</evidence>
<dbReference type="SUPFAM" id="SSF47384">
    <property type="entry name" value="Homodimeric domain of signal transducing histidine kinase"/>
    <property type="match status" value="1"/>
</dbReference>
<evidence type="ECO:0000256" key="1">
    <source>
        <dbReference type="ARBA" id="ARBA00000085"/>
    </source>
</evidence>
<evidence type="ECO:0000256" key="12">
    <source>
        <dbReference type="SAM" id="Phobius"/>
    </source>
</evidence>
<dbReference type="Proteomes" id="UP000646749">
    <property type="component" value="Unassembled WGS sequence"/>
</dbReference>
<dbReference type="InterPro" id="IPR005467">
    <property type="entry name" value="His_kinase_dom"/>
</dbReference>
<accession>A0ABQ4EBG7</accession>
<feature type="transmembrane region" description="Helical" evidence="12">
    <location>
        <begin position="224"/>
        <end position="244"/>
    </location>
</feature>
<evidence type="ECO:0000256" key="7">
    <source>
        <dbReference type="ARBA" id="ARBA00022777"/>
    </source>
</evidence>
<proteinExistence type="predicted"/>
<dbReference type="Gene3D" id="3.30.565.10">
    <property type="entry name" value="Histidine kinase-like ATPase, C-terminal domain"/>
    <property type="match status" value="1"/>
</dbReference>
<dbReference type="PANTHER" id="PTHR45436">
    <property type="entry name" value="SENSOR HISTIDINE KINASE YKOH"/>
    <property type="match status" value="1"/>
</dbReference>
<feature type="domain" description="HAMP" evidence="14">
    <location>
        <begin position="245"/>
        <end position="298"/>
    </location>
</feature>
<dbReference type="InterPro" id="IPR003660">
    <property type="entry name" value="HAMP_dom"/>
</dbReference>
<comment type="catalytic activity">
    <reaction evidence="1">
        <text>ATP + protein L-histidine = ADP + protein N-phospho-L-histidine.</text>
        <dbReference type="EC" id="2.7.13.3"/>
    </reaction>
</comment>
<dbReference type="EC" id="2.7.13.3" evidence="3"/>
<dbReference type="PROSITE" id="PS50885">
    <property type="entry name" value="HAMP"/>
    <property type="match status" value="1"/>
</dbReference>
<feature type="region of interest" description="Disordered" evidence="11">
    <location>
        <begin position="1"/>
        <end position="20"/>
    </location>
</feature>
<dbReference type="PROSITE" id="PS50109">
    <property type="entry name" value="HIS_KIN"/>
    <property type="match status" value="1"/>
</dbReference>
<evidence type="ECO:0000256" key="11">
    <source>
        <dbReference type="SAM" id="MobiDB-lite"/>
    </source>
</evidence>
<evidence type="ECO:0000313" key="16">
    <source>
        <dbReference type="Proteomes" id="UP000646749"/>
    </source>
</evidence>
<dbReference type="CDD" id="cd00075">
    <property type="entry name" value="HATPase"/>
    <property type="match status" value="1"/>
</dbReference>
<comment type="subcellular location">
    <subcellularLocation>
        <location evidence="2">Cell membrane</location>
    </subcellularLocation>
</comment>